<name>A0ABS9SNA8_9BACT</name>
<reference evidence="1 2" key="1">
    <citation type="submission" date="2022-02" db="EMBL/GenBank/DDBJ databases">
        <authorList>
            <person name="Min J."/>
        </authorList>
    </citation>
    <scope>NUCLEOTIDE SEQUENCE [LARGE SCALE GENOMIC DNA]</scope>
    <source>
        <strain evidence="1 2">GR10-1</strain>
    </source>
</reference>
<sequence length="64" mass="6561">MASGDFSAAGTLPVSVCDFKAGDGKIVSPSTFTSLEPIGDERFAAVDSIALDGIKKKPTPVALY</sequence>
<keyword evidence="2" id="KW-1185">Reference proteome</keyword>
<organism evidence="1 2">
    <name type="scientific">Niabella ginsengisoli</name>
    <dbReference type="NCBI Taxonomy" id="522298"/>
    <lineage>
        <taxon>Bacteria</taxon>
        <taxon>Pseudomonadati</taxon>
        <taxon>Bacteroidota</taxon>
        <taxon>Chitinophagia</taxon>
        <taxon>Chitinophagales</taxon>
        <taxon>Chitinophagaceae</taxon>
        <taxon>Niabella</taxon>
    </lineage>
</organism>
<accession>A0ABS9SNA8</accession>
<evidence type="ECO:0000313" key="2">
    <source>
        <dbReference type="Proteomes" id="UP001202248"/>
    </source>
</evidence>
<comment type="caution">
    <text evidence="1">The sequence shown here is derived from an EMBL/GenBank/DDBJ whole genome shotgun (WGS) entry which is preliminary data.</text>
</comment>
<proteinExistence type="predicted"/>
<gene>
    <name evidence="1" type="ORF">MKP09_18965</name>
</gene>
<dbReference type="Proteomes" id="UP001202248">
    <property type="component" value="Unassembled WGS sequence"/>
</dbReference>
<dbReference type="RefSeq" id="WP_240831872.1">
    <property type="nucleotide sequence ID" value="NZ_JAKWBL010000004.1"/>
</dbReference>
<protein>
    <submittedName>
        <fullName evidence="1">Uncharacterized protein</fullName>
    </submittedName>
</protein>
<evidence type="ECO:0000313" key="1">
    <source>
        <dbReference type="EMBL" id="MCH5599844.1"/>
    </source>
</evidence>
<dbReference type="EMBL" id="JAKWBL010000004">
    <property type="protein sequence ID" value="MCH5599844.1"/>
    <property type="molecule type" value="Genomic_DNA"/>
</dbReference>